<dbReference type="HOGENOM" id="CLU_000134_18_10_2"/>
<feature type="repeat" description="ANK" evidence="3">
    <location>
        <begin position="101"/>
        <end position="135"/>
    </location>
</feature>
<dbReference type="AlphaFoldDB" id="E4NLH7"/>
<dbReference type="SUPFAM" id="SSF48403">
    <property type="entry name" value="Ankyrin repeat"/>
    <property type="match status" value="1"/>
</dbReference>
<dbReference type="PANTHER" id="PTHR24171:SF9">
    <property type="entry name" value="ANKYRIN REPEAT DOMAIN-CONTAINING PROTEIN 39"/>
    <property type="match status" value="1"/>
</dbReference>
<dbReference type="InterPro" id="IPR002110">
    <property type="entry name" value="Ankyrin_rpt"/>
</dbReference>
<dbReference type="EMBL" id="CP001690">
    <property type="protein sequence ID" value="ADQ66073.1"/>
    <property type="molecule type" value="Genomic_DNA"/>
</dbReference>
<dbReference type="Gene3D" id="1.25.40.20">
    <property type="entry name" value="Ankyrin repeat-containing domain"/>
    <property type="match status" value="1"/>
</dbReference>
<dbReference type="KEGG" id="hbo:Hbor_04700"/>
<organism evidence="4 6">
    <name type="scientific">Halogeometricum borinquense (strain ATCC 700274 / DSM 11551 / JCM 10706 / KCTC 4070 / PR3)</name>
    <dbReference type="NCBI Taxonomy" id="469382"/>
    <lineage>
        <taxon>Archaea</taxon>
        <taxon>Methanobacteriati</taxon>
        <taxon>Methanobacteriota</taxon>
        <taxon>Stenosarchaea group</taxon>
        <taxon>Halobacteria</taxon>
        <taxon>Halobacteriales</taxon>
        <taxon>Haloferacaceae</taxon>
        <taxon>Halogeometricum</taxon>
    </lineage>
</organism>
<dbReference type="SMART" id="SM00248">
    <property type="entry name" value="ANK"/>
    <property type="match status" value="3"/>
</dbReference>
<keyword evidence="6" id="KW-1185">Reference proteome</keyword>
<keyword evidence="2 3" id="KW-0040">ANK repeat</keyword>
<evidence type="ECO:0000313" key="6">
    <source>
        <dbReference type="Proteomes" id="UP000006663"/>
    </source>
</evidence>
<name>E4NLH7_HALBP</name>
<evidence type="ECO:0000256" key="3">
    <source>
        <dbReference type="PROSITE-ProRule" id="PRU00023"/>
    </source>
</evidence>
<evidence type="ECO:0000313" key="5">
    <source>
        <dbReference type="EMBL" id="ELY27431.1"/>
    </source>
</evidence>
<accession>E4NLH7</accession>
<evidence type="ECO:0000313" key="4">
    <source>
        <dbReference type="EMBL" id="ADQ66073.1"/>
    </source>
</evidence>
<dbReference type="eggNOG" id="arCOG04004">
    <property type="taxonomic scope" value="Archaea"/>
</dbReference>
<dbReference type="PRINTS" id="PR01415">
    <property type="entry name" value="ANKYRIN"/>
</dbReference>
<dbReference type="PANTHER" id="PTHR24171">
    <property type="entry name" value="ANKYRIN REPEAT DOMAIN-CONTAINING PROTEIN 39-RELATED"/>
    <property type="match status" value="1"/>
</dbReference>
<proteinExistence type="predicted"/>
<protein>
    <submittedName>
        <fullName evidence="4">Ankyrin repeat-containing protein</fullName>
    </submittedName>
</protein>
<dbReference type="InterPro" id="IPR036770">
    <property type="entry name" value="Ankyrin_rpt-contain_sf"/>
</dbReference>
<evidence type="ECO:0000256" key="1">
    <source>
        <dbReference type="ARBA" id="ARBA00022737"/>
    </source>
</evidence>
<reference evidence="5 7" key="2">
    <citation type="journal article" date="2014" name="PLoS Genet.">
        <title>Phylogenetically driven sequencing of extremely halophilic archaea reveals strategies for static and dynamic osmo-response.</title>
        <authorList>
            <person name="Becker E.A."/>
            <person name="Seitzer P.M."/>
            <person name="Tritt A."/>
            <person name="Larsen D."/>
            <person name="Krusor M."/>
            <person name="Yao A.I."/>
            <person name="Wu D."/>
            <person name="Madern D."/>
            <person name="Eisen J.A."/>
            <person name="Darling A.E."/>
            <person name="Facciotti M.T."/>
        </authorList>
    </citation>
    <scope>NUCLEOTIDE SEQUENCE [LARGE SCALE GENOMIC DNA]</scope>
    <source>
        <strain evidence="5 7">DSM 11551</strain>
    </source>
</reference>
<evidence type="ECO:0000256" key="2">
    <source>
        <dbReference type="ARBA" id="ARBA00023043"/>
    </source>
</evidence>
<reference evidence="4 6" key="1">
    <citation type="journal article" date="2009" name="Stand. Genomic Sci.">
        <title>Complete genome sequence of Halogeometricum borinquense type strain (PR3).</title>
        <authorList>
            <person name="Malfatti S."/>
            <person name="Tindall B.J."/>
            <person name="Schneider S."/>
            <person name="Fahnrich R."/>
            <person name="Lapidus A."/>
            <person name="Labuttii K."/>
            <person name="Copeland A."/>
            <person name="Glavina Del Rio T."/>
            <person name="Nolan M."/>
            <person name="Chen F."/>
            <person name="Lucas S."/>
            <person name="Tice H."/>
            <person name="Cheng J.F."/>
            <person name="Bruce D."/>
            <person name="Goodwin L."/>
            <person name="Pitluck S."/>
            <person name="Anderson I."/>
            <person name="Pati A."/>
            <person name="Ivanova N."/>
            <person name="Mavromatis K."/>
            <person name="Chen A."/>
            <person name="Palaniappan K."/>
            <person name="D'haeseleer P."/>
            <person name="Goker M."/>
            <person name="Bristow J."/>
            <person name="Eisen J.A."/>
            <person name="Markowitz V."/>
            <person name="Hugenholtz P."/>
            <person name="Kyrpides N.C."/>
            <person name="Klenk H.P."/>
            <person name="Chain P."/>
        </authorList>
    </citation>
    <scope>NUCLEOTIDE SEQUENCE [LARGE SCALE GENOMIC DNA]</scope>
    <source>
        <strain evidence="6">ATCC 700274 / DSM 11551 / JCM 10706 / KCTC 4070 / PR3</strain>
        <strain evidence="4">PR 3</strain>
    </source>
</reference>
<dbReference type="STRING" id="469382.Hbor_04700"/>
<dbReference type="PROSITE" id="PS50297">
    <property type="entry name" value="ANK_REP_REGION"/>
    <property type="match status" value="2"/>
</dbReference>
<feature type="repeat" description="ANK" evidence="3">
    <location>
        <begin position="35"/>
        <end position="67"/>
    </location>
</feature>
<feature type="repeat" description="ANK" evidence="3">
    <location>
        <begin position="68"/>
        <end position="100"/>
    </location>
</feature>
<evidence type="ECO:0000313" key="7">
    <source>
        <dbReference type="Proteomes" id="UP000011585"/>
    </source>
</evidence>
<dbReference type="OrthoDB" id="134300at2157"/>
<dbReference type="PROSITE" id="PS50088">
    <property type="entry name" value="ANK_REPEAT"/>
    <property type="match status" value="3"/>
</dbReference>
<keyword evidence="1" id="KW-0677">Repeat</keyword>
<dbReference type="Proteomes" id="UP000006663">
    <property type="component" value="Chromosome"/>
</dbReference>
<sequence>MQMSSNDIFHIIRWENYDSYRKTIESVTLGAVDESGNNMLHVAASRGKIDIGSDLIERGIFLNRQGKEGKTPLHYALEMGDNEMATLLISAGADVTVTDDYGNQPLWSAVMNEEVDDNVIRLLVQHGADPVNQNEAGKSPLDVARRREEETLIEIFTD</sequence>
<dbReference type="EMBL" id="AOHT01000033">
    <property type="protein sequence ID" value="ELY27431.1"/>
    <property type="molecule type" value="Genomic_DNA"/>
</dbReference>
<dbReference type="Proteomes" id="UP000011585">
    <property type="component" value="Unassembled WGS sequence"/>
</dbReference>
<dbReference type="Pfam" id="PF00023">
    <property type="entry name" value="Ank"/>
    <property type="match status" value="1"/>
</dbReference>
<dbReference type="Pfam" id="PF12796">
    <property type="entry name" value="Ank_2"/>
    <property type="match status" value="1"/>
</dbReference>
<gene>
    <name evidence="4" type="ordered locus">Hbor_04700</name>
    <name evidence="5" type="ORF">C499_10219</name>
</gene>